<comment type="catalytic activity">
    <reaction evidence="1">
        <text>ATP + protein L-histidine = ADP + protein N-phospho-L-histidine.</text>
        <dbReference type="EC" id="2.7.13.3"/>
    </reaction>
</comment>
<evidence type="ECO:0000259" key="5">
    <source>
        <dbReference type="PROSITE" id="PS50109"/>
    </source>
</evidence>
<dbReference type="Pfam" id="PF02518">
    <property type="entry name" value="HATPase_c"/>
    <property type="match status" value="1"/>
</dbReference>
<dbReference type="SUPFAM" id="SSF55874">
    <property type="entry name" value="ATPase domain of HSP90 chaperone/DNA topoisomerase II/histidine kinase"/>
    <property type="match status" value="1"/>
</dbReference>
<comment type="caution">
    <text evidence="8">The sequence shown here is derived from an EMBL/GenBank/DDBJ whole genome shotgun (WGS) entry which is preliminary data.</text>
</comment>
<dbReference type="AlphaFoldDB" id="A0A4R6NGH4"/>
<dbReference type="SMART" id="SM00388">
    <property type="entry name" value="HisKA"/>
    <property type="match status" value="1"/>
</dbReference>
<feature type="domain" description="PAC" evidence="7">
    <location>
        <begin position="230"/>
        <end position="282"/>
    </location>
</feature>
<dbReference type="InterPro" id="IPR003594">
    <property type="entry name" value="HATPase_dom"/>
</dbReference>
<dbReference type="RefSeq" id="WP_133602272.1">
    <property type="nucleotide sequence ID" value="NZ_JAUFPJ010000001.1"/>
</dbReference>
<name>A0A4R6NGH4_9BURK</name>
<evidence type="ECO:0000256" key="1">
    <source>
        <dbReference type="ARBA" id="ARBA00000085"/>
    </source>
</evidence>
<dbReference type="Proteomes" id="UP000295357">
    <property type="component" value="Unassembled WGS sequence"/>
</dbReference>
<sequence>MNAAHELPRGGPVAFGLAAALEAVAAPVLVHDGQRISYANSAMQRLIGRSGAELELLAPEHWAEPQQQAMLRDYGLRCLASAEAMPALEIEALSAGGTRRYLEVTAQYLRSEGVGPGLVVLTCQDLSDIRHVQNSLLEMGRAMQQIIESDPVPTFVIDANHRVTHWNAAAARLVGVAAHELIGRKEAWRAFSTSPRPVLADMVVDGTVERDGPAQYGPQLHAHATLPDTWECEGFFENLGGKDRWVSFTATPLRDIEGRVVGAIETLLDVTARRTAEEQLRRHQAELESMVAQRTAELLLSNHELDAFLENASVGIIATRGTHITRCNRKFVEIFELEESVCGELDAKRFFLDEDGFKELSRLMRDTLAQGRSLSHEMRLKTEHGTPIWVQMIAYTTNAEDPQASVWWLLQDRTEVMRAQEQLVLNYRNIKETNRRLEEAQNQLLQSEKMASIGQLAAGVAHEINNPIGFVSSNLGSLRRYVEALLKLVSAYGRHRDELLADPEIGALEQAADLDYIAEDLPELLRESEDGLSRVKKIVQDLKDFSRVDSADWQDADINAGIESTLNVVMNEVKYRADVERHYGQLPPVRCLAGQLNQVFMNLIVNAAHAMEGKRGLISLRSGCEARDGRQGVWIEVADNGKGMPPEVQRRIFEPFFTTKPVGQGTGLGLSLAFSIVQKHSGVIEVVSTPGQGTCFKVWVPVAGPKSK</sequence>
<dbReference type="SMART" id="SM00086">
    <property type="entry name" value="PAC"/>
    <property type="match status" value="3"/>
</dbReference>
<evidence type="ECO:0000256" key="2">
    <source>
        <dbReference type="ARBA" id="ARBA00012438"/>
    </source>
</evidence>
<organism evidence="8 9">
    <name type="scientific">Roseateles asaccharophilus</name>
    <dbReference type="NCBI Taxonomy" id="582607"/>
    <lineage>
        <taxon>Bacteria</taxon>
        <taxon>Pseudomonadati</taxon>
        <taxon>Pseudomonadota</taxon>
        <taxon>Betaproteobacteria</taxon>
        <taxon>Burkholderiales</taxon>
        <taxon>Sphaerotilaceae</taxon>
        <taxon>Roseateles</taxon>
    </lineage>
</organism>
<dbReference type="Gene3D" id="3.30.565.10">
    <property type="entry name" value="Histidine kinase-like ATPase, C-terminal domain"/>
    <property type="match status" value="1"/>
</dbReference>
<evidence type="ECO:0000313" key="8">
    <source>
        <dbReference type="EMBL" id="TDP13384.1"/>
    </source>
</evidence>
<accession>A0A4R6NGH4</accession>
<evidence type="ECO:0000256" key="3">
    <source>
        <dbReference type="ARBA" id="ARBA00022553"/>
    </source>
</evidence>
<dbReference type="InterPro" id="IPR005467">
    <property type="entry name" value="His_kinase_dom"/>
</dbReference>
<dbReference type="SMART" id="SM00091">
    <property type="entry name" value="PAS"/>
    <property type="match status" value="3"/>
</dbReference>
<evidence type="ECO:0000259" key="6">
    <source>
        <dbReference type="PROSITE" id="PS50112"/>
    </source>
</evidence>
<evidence type="ECO:0000256" key="4">
    <source>
        <dbReference type="SAM" id="Coils"/>
    </source>
</evidence>
<dbReference type="InterPro" id="IPR001610">
    <property type="entry name" value="PAC"/>
</dbReference>
<dbReference type="Gene3D" id="3.30.450.20">
    <property type="entry name" value="PAS domain"/>
    <property type="match status" value="3"/>
</dbReference>
<dbReference type="OrthoDB" id="224978at2"/>
<dbReference type="PRINTS" id="PR00344">
    <property type="entry name" value="BCTRLSENSOR"/>
</dbReference>
<dbReference type="SUPFAM" id="SSF47384">
    <property type="entry name" value="Homodimeric domain of signal transducing histidine kinase"/>
    <property type="match status" value="1"/>
</dbReference>
<dbReference type="PROSITE" id="PS50109">
    <property type="entry name" value="HIS_KIN"/>
    <property type="match status" value="1"/>
</dbReference>
<gene>
    <name evidence="8" type="ORF">DFR39_101859</name>
</gene>
<dbReference type="InterPro" id="IPR036097">
    <property type="entry name" value="HisK_dim/P_sf"/>
</dbReference>
<evidence type="ECO:0000313" key="9">
    <source>
        <dbReference type="Proteomes" id="UP000295357"/>
    </source>
</evidence>
<dbReference type="InterPro" id="IPR004358">
    <property type="entry name" value="Sig_transdc_His_kin-like_C"/>
</dbReference>
<dbReference type="InterPro" id="IPR000014">
    <property type="entry name" value="PAS"/>
</dbReference>
<dbReference type="Pfam" id="PF13188">
    <property type="entry name" value="PAS_8"/>
    <property type="match status" value="2"/>
</dbReference>
<dbReference type="SUPFAM" id="SSF55785">
    <property type="entry name" value="PYP-like sensor domain (PAS domain)"/>
    <property type="match status" value="3"/>
</dbReference>
<dbReference type="PANTHER" id="PTHR43065">
    <property type="entry name" value="SENSOR HISTIDINE KINASE"/>
    <property type="match status" value="1"/>
</dbReference>
<dbReference type="PROSITE" id="PS50112">
    <property type="entry name" value="PAS"/>
    <property type="match status" value="1"/>
</dbReference>
<keyword evidence="9" id="KW-1185">Reference proteome</keyword>
<dbReference type="Pfam" id="PF08448">
    <property type="entry name" value="PAS_4"/>
    <property type="match status" value="1"/>
</dbReference>
<keyword evidence="3" id="KW-0597">Phosphoprotein</keyword>
<dbReference type="EC" id="2.7.13.3" evidence="2"/>
<dbReference type="EMBL" id="SNXE01000001">
    <property type="protein sequence ID" value="TDP13384.1"/>
    <property type="molecule type" value="Genomic_DNA"/>
</dbReference>
<dbReference type="PANTHER" id="PTHR43065:SF50">
    <property type="entry name" value="HISTIDINE KINASE"/>
    <property type="match status" value="1"/>
</dbReference>
<feature type="domain" description="PAS" evidence="6">
    <location>
        <begin position="139"/>
        <end position="211"/>
    </location>
</feature>
<proteinExistence type="predicted"/>
<dbReference type="InterPro" id="IPR000700">
    <property type="entry name" value="PAS-assoc_C"/>
</dbReference>
<dbReference type="CDD" id="cd00082">
    <property type="entry name" value="HisKA"/>
    <property type="match status" value="1"/>
</dbReference>
<evidence type="ECO:0000259" key="7">
    <source>
        <dbReference type="PROSITE" id="PS50113"/>
    </source>
</evidence>
<dbReference type="InterPro" id="IPR036890">
    <property type="entry name" value="HATPase_C_sf"/>
</dbReference>
<protein>
    <recommendedName>
        <fullName evidence="2">histidine kinase</fullName>
        <ecNumber evidence="2">2.7.13.3</ecNumber>
    </recommendedName>
</protein>
<dbReference type="InterPro" id="IPR035965">
    <property type="entry name" value="PAS-like_dom_sf"/>
</dbReference>
<dbReference type="GO" id="GO:0000155">
    <property type="term" value="F:phosphorelay sensor kinase activity"/>
    <property type="evidence" value="ECO:0007669"/>
    <property type="project" value="InterPro"/>
</dbReference>
<reference evidence="8 9" key="1">
    <citation type="submission" date="2019-03" db="EMBL/GenBank/DDBJ databases">
        <title>Genomic Encyclopedia of Type Strains, Phase IV (KMG-IV): sequencing the most valuable type-strain genomes for metagenomic binning, comparative biology and taxonomic classification.</title>
        <authorList>
            <person name="Goeker M."/>
        </authorList>
    </citation>
    <scope>NUCLEOTIDE SEQUENCE [LARGE SCALE GENOMIC DNA]</scope>
    <source>
        <strain evidence="8 9">DSM 25082</strain>
    </source>
</reference>
<dbReference type="Gene3D" id="1.10.287.130">
    <property type="match status" value="1"/>
</dbReference>
<dbReference type="InterPro" id="IPR013656">
    <property type="entry name" value="PAS_4"/>
</dbReference>
<feature type="coiled-coil region" evidence="4">
    <location>
        <begin position="420"/>
        <end position="450"/>
    </location>
</feature>
<dbReference type="PROSITE" id="PS50113">
    <property type="entry name" value="PAC"/>
    <property type="match status" value="1"/>
</dbReference>
<dbReference type="InterPro" id="IPR003661">
    <property type="entry name" value="HisK_dim/P_dom"/>
</dbReference>
<dbReference type="NCBIfam" id="TIGR00229">
    <property type="entry name" value="sensory_box"/>
    <property type="match status" value="2"/>
</dbReference>
<dbReference type="SMART" id="SM00387">
    <property type="entry name" value="HATPase_c"/>
    <property type="match status" value="1"/>
</dbReference>
<keyword evidence="4" id="KW-0175">Coiled coil</keyword>
<feature type="domain" description="Histidine kinase" evidence="5">
    <location>
        <begin position="459"/>
        <end position="704"/>
    </location>
</feature>
<dbReference type="CDD" id="cd00130">
    <property type="entry name" value="PAS"/>
    <property type="match status" value="3"/>
</dbReference>